<dbReference type="OrthoDB" id="7210788at2"/>
<keyword evidence="1" id="KW-0326">Glycosidase</keyword>
<keyword evidence="4" id="KW-0812">Transmembrane</keyword>
<proteinExistence type="predicted"/>
<dbReference type="STRING" id="1045774.SAMN05421872_106200"/>
<dbReference type="SUPFAM" id="SSF49265">
    <property type="entry name" value="Fibronectin type III"/>
    <property type="match status" value="1"/>
</dbReference>
<accession>A0A1G6SLY2</accession>
<evidence type="ECO:0000256" key="3">
    <source>
        <dbReference type="SAM" id="MobiDB-lite"/>
    </source>
</evidence>
<protein>
    <submittedName>
        <fullName evidence="5">Fibronectin type III domain-containing protein</fullName>
    </submittedName>
</protein>
<evidence type="ECO:0000313" key="6">
    <source>
        <dbReference type="Proteomes" id="UP000199034"/>
    </source>
</evidence>
<feature type="compositionally biased region" description="Low complexity" evidence="3">
    <location>
        <begin position="112"/>
        <end position="171"/>
    </location>
</feature>
<keyword evidence="4" id="KW-1133">Transmembrane helix</keyword>
<keyword evidence="4" id="KW-0472">Membrane</keyword>
<dbReference type="EMBL" id="FMZM01000006">
    <property type="protein sequence ID" value="SDD17793.1"/>
    <property type="molecule type" value="Genomic_DNA"/>
</dbReference>
<evidence type="ECO:0000256" key="2">
    <source>
        <dbReference type="ARBA" id="ARBA00023326"/>
    </source>
</evidence>
<keyword evidence="2" id="KW-0624">Polysaccharide degradation</keyword>
<dbReference type="InterPro" id="IPR017868">
    <property type="entry name" value="Filamin/ABP280_repeat-like"/>
</dbReference>
<evidence type="ECO:0000313" key="5">
    <source>
        <dbReference type="EMBL" id="SDD17793.1"/>
    </source>
</evidence>
<feature type="region of interest" description="Disordered" evidence="3">
    <location>
        <begin position="112"/>
        <end position="175"/>
    </location>
</feature>
<keyword evidence="1" id="KW-0378">Hydrolase</keyword>
<name>A0A1G6SLY2_9ACTN</name>
<sequence>MTAQIAELVRRRPWWLAPLLLIPILLLTVQGMTFRADAAGLDWIDGGDDQLCLQDDNGAALSHPEIVVCSPIIGCETGETNGKAWIRFPNKNGIWQPKDEYKDYIVYYGSEPTTSPSPSSGPTTKPTTKPSASPTKKPTKGSTTKPSASPTKPASGATATPTAGATTPSTTDDLGIDENEEVAAGAPTAPAAPTVAVDGDSVTVTWTASADAELEGVTGYSLRFSNVAEAVVTDAATTSHTFTGLADGNYRAAVRAVNTAGESPSSPPSDIATVGAPIDQVKGEVTVDGELQPGAEVTVTGTGYAASVPELVLELHSTPVQLATVATDADGGFSTTVTVPVDIEPGEHHLVVLYDGAEVTSTPVQLVAATTEADTDAETEAAEDVATVPAASVPPNTGVAILGALAALGVLALAWHPLRARRRRRSQHARGAQLAPTVPAVAGRSAEVV</sequence>
<evidence type="ECO:0000256" key="1">
    <source>
        <dbReference type="ARBA" id="ARBA00023295"/>
    </source>
</evidence>
<dbReference type="Pfam" id="PF00041">
    <property type="entry name" value="fn3"/>
    <property type="match status" value="1"/>
</dbReference>
<gene>
    <name evidence="5" type="ORF">SAMN05421872_106200</name>
</gene>
<dbReference type="RefSeq" id="WP_090856210.1">
    <property type="nucleotide sequence ID" value="NZ_FMZM01000006.1"/>
</dbReference>
<dbReference type="Proteomes" id="UP000199034">
    <property type="component" value="Unassembled WGS sequence"/>
</dbReference>
<dbReference type="GO" id="GO:0000272">
    <property type="term" value="P:polysaccharide catabolic process"/>
    <property type="evidence" value="ECO:0007669"/>
    <property type="project" value="UniProtKB-KW"/>
</dbReference>
<evidence type="ECO:0000256" key="4">
    <source>
        <dbReference type="SAM" id="Phobius"/>
    </source>
</evidence>
<feature type="transmembrane region" description="Helical" evidence="4">
    <location>
        <begin position="399"/>
        <end position="418"/>
    </location>
</feature>
<dbReference type="InterPro" id="IPR036116">
    <property type="entry name" value="FN3_sf"/>
</dbReference>
<reference evidence="5 6" key="1">
    <citation type="submission" date="2016-10" db="EMBL/GenBank/DDBJ databases">
        <authorList>
            <person name="de Groot N.N."/>
        </authorList>
    </citation>
    <scope>NUCLEOTIDE SEQUENCE [LARGE SCALE GENOMIC DNA]</scope>
    <source>
        <strain evidence="5 6">CGMCC 4.6858</strain>
    </source>
</reference>
<dbReference type="InterPro" id="IPR003961">
    <property type="entry name" value="FN3_dom"/>
</dbReference>
<keyword evidence="2" id="KW-0119">Carbohydrate metabolism</keyword>
<keyword evidence="6" id="KW-1185">Reference proteome</keyword>
<dbReference type="PROSITE" id="PS50853">
    <property type="entry name" value="FN3"/>
    <property type="match status" value="1"/>
</dbReference>
<dbReference type="CDD" id="cd00063">
    <property type="entry name" value="FN3"/>
    <property type="match status" value="1"/>
</dbReference>
<organism evidence="5 6">
    <name type="scientific">Nocardioides lianchengensis</name>
    <dbReference type="NCBI Taxonomy" id="1045774"/>
    <lineage>
        <taxon>Bacteria</taxon>
        <taxon>Bacillati</taxon>
        <taxon>Actinomycetota</taxon>
        <taxon>Actinomycetes</taxon>
        <taxon>Propionibacteriales</taxon>
        <taxon>Nocardioidaceae</taxon>
        <taxon>Nocardioides</taxon>
    </lineage>
</organism>
<dbReference type="GO" id="GO:0016798">
    <property type="term" value="F:hydrolase activity, acting on glycosyl bonds"/>
    <property type="evidence" value="ECO:0007669"/>
    <property type="project" value="UniProtKB-KW"/>
</dbReference>
<dbReference type="SMART" id="SM00060">
    <property type="entry name" value="FN3"/>
    <property type="match status" value="1"/>
</dbReference>
<dbReference type="Gene3D" id="2.60.40.10">
    <property type="entry name" value="Immunoglobulins"/>
    <property type="match status" value="1"/>
</dbReference>
<dbReference type="AlphaFoldDB" id="A0A1G6SLY2"/>
<dbReference type="InterPro" id="IPR013783">
    <property type="entry name" value="Ig-like_fold"/>
</dbReference>
<dbReference type="PROSITE" id="PS50194">
    <property type="entry name" value="FILAMIN_REPEAT"/>
    <property type="match status" value="1"/>
</dbReference>